<dbReference type="RefSeq" id="WP_101719969.1">
    <property type="nucleotide sequence ID" value="NZ_PJRS01000044.1"/>
</dbReference>
<evidence type="ECO:0000313" key="1">
    <source>
        <dbReference type="EMBL" id="PLR21009.1"/>
    </source>
</evidence>
<dbReference type="EMBL" id="PJRS01000044">
    <property type="protein sequence ID" value="PLR21009.1"/>
    <property type="molecule type" value="Genomic_DNA"/>
</dbReference>
<gene>
    <name evidence="1" type="ORF">SGCZBJ_21480</name>
</gene>
<evidence type="ECO:0000313" key="2">
    <source>
        <dbReference type="Proteomes" id="UP000234479"/>
    </source>
</evidence>
<dbReference type="AlphaFoldDB" id="A0A2N5D4L4"/>
<proteinExistence type="predicted"/>
<organism evidence="1 2">
    <name type="scientific">Caulobacter zeae</name>
    <dbReference type="NCBI Taxonomy" id="2055137"/>
    <lineage>
        <taxon>Bacteria</taxon>
        <taxon>Pseudomonadati</taxon>
        <taxon>Pseudomonadota</taxon>
        <taxon>Alphaproteobacteria</taxon>
        <taxon>Caulobacterales</taxon>
        <taxon>Caulobacteraceae</taxon>
        <taxon>Caulobacter</taxon>
    </lineage>
</organism>
<dbReference type="Proteomes" id="UP000234479">
    <property type="component" value="Unassembled WGS sequence"/>
</dbReference>
<keyword evidence="2" id="KW-1185">Reference proteome</keyword>
<sequence length="178" mass="19670">MTTVGEPRHYKHFLPRIAELAVQGDCAHQGTIPEALAGKIIYAGFDRWPASEQRAVRALFRAAFEQAVTERPESADAEQWLCADLRLGADISEALQIWAAAPQPNATLQLAQSIQAANLRGLENDIPPFWEELPALHRPIFEAWLRRPASRANLEAAICGAGDDEWLIQDALKATPLQ</sequence>
<reference evidence="1 2" key="1">
    <citation type="submission" date="2017-12" db="EMBL/GenBank/DDBJ databases">
        <title>The genome sequence of Caulobacter sp. 410.</title>
        <authorList>
            <person name="Gao J."/>
            <person name="Mao X."/>
            <person name="Sun J."/>
        </authorList>
    </citation>
    <scope>NUCLEOTIDE SEQUENCE [LARGE SCALE GENOMIC DNA]</scope>
    <source>
        <strain evidence="1 2">410</strain>
    </source>
</reference>
<comment type="caution">
    <text evidence="1">The sequence shown here is derived from an EMBL/GenBank/DDBJ whole genome shotgun (WGS) entry which is preliminary data.</text>
</comment>
<protein>
    <submittedName>
        <fullName evidence="1">Uncharacterized protein</fullName>
    </submittedName>
</protein>
<name>A0A2N5D4L4_9CAUL</name>
<accession>A0A2N5D4L4</accession>
<dbReference type="OrthoDB" id="4535590at2"/>